<accession>A0A088E6P6</accession>
<dbReference type="PATRIC" id="fig|43687.5.peg.2050"/>
<dbReference type="EMBL" id="CP012172">
    <property type="protein sequence ID" value="AKV74851.1"/>
    <property type="molecule type" value="Genomic_DNA"/>
</dbReference>
<reference evidence="5 6" key="2">
    <citation type="journal article" date="2015" name="Genome Announc.">
        <title>Complete Genome Sequences of Evolved Arsenate-Resistant Metallosphaera sedula Strains.</title>
        <authorList>
            <person name="Ai C."/>
            <person name="McCarthy S."/>
            <person name="Schackwitz W."/>
            <person name="Martin J."/>
            <person name="Lipzen A."/>
            <person name="Blum P."/>
        </authorList>
    </citation>
    <scope>NUCLEOTIDE SEQUENCE [LARGE SCALE GENOMIC DNA]</scope>
    <source>
        <strain evidence="2 6">ARS50-1</strain>
        <strain evidence="3 5">ARS50-2</strain>
    </source>
</reference>
<evidence type="ECO:0000313" key="3">
    <source>
        <dbReference type="EMBL" id="AKV77087.1"/>
    </source>
</evidence>
<evidence type="ECO:0000313" key="1">
    <source>
        <dbReference type="EMBL" id="AIM28016.1"/>
    </source>
</evidence>
<proteinExistence type="predicted"/>
<evidence type="ECO:0000313" key="5">
    <source>
        <dbReference type="Proteomes" id="UP000062475"/>
    </source>
</evidence>
<gene>
    <name evidence="1" type="ORF">HA72_1892</name>
    <name evidence="2" type="ORF">MsedA_1940</name>
    <name evidence="3" type="ORF">MsedB_1942</name>
</gene>
<dbReference type="AlphaFoldDB" id="A0A088E6P6"/>
<name>A0A088E6P6_9CREN</name>
<dbReference type="Proteomes" id="UP000029084">
    <property type="component" value="Chromosome"/>
</dbReference>
<dbReference type="EMBL" id="CP008822">
    <property type="protein sequence ID" value="AIM28016.1"/>
    <property type="molecule type" value="Genomic_DNA"/>
</dbReference>
<dbReference type="Proteomes" id="UP000062475">
    <property type="component" value="Chromosome"/>
</dbReference>
<dbReference type="RefSeq" id="WP_048806945.1">
    <property type="nucleotide sequence ID" value="NZ_CP008822.1"/>
</dbReference>
<dbReference type="GeneID" id="97613003"/>
<reference evidence="1 4" key="1">
    <citation type="journal article" date="2014" name="J. Bacteriol.">
        <title>Role of an Archaeal PitA Transporter in the Copper and Arsenic Resistance of Metallosphaera sedula, an Extreme Thermoacidophile.</title>
        <authorList>
            <person name="McCarthy S."/>
            <person name="Ai C."/>
            <person name="Wheaton G."/>
            <person name="Tevatia R."/>
            <person name="Eckrich V."/>
            <person name="Kelly R."/>
            <person name="Blum P."/>
        </authorList>
    </citation>
    <scope>NUCLEOTIDE SEQUENCE [LARGE SCALE GENOMIC DNA]</scope>
    <source>
        <strain evidence="1 4">CuR1</strain>
    </source>
</reference>
<dbReference type="SUPFAM" id="SSF48208">
    <property type="entry name" value="Six-hairpin glycosidases"/>
    <property type="match status" value="1"/>
</dbReference>
<sequence>MVLNDRLLSDAKFYGKLIGVLLDKEDTISGKIKGTALERRVMILKVDPEEYPDYLIRITRGVIPCLSVLTPNIELVGIIESNNVDYMMTSLKDMLNSFETKKIRPVKIPEYTPEPLEPSEASIFDTVNKVIDQQKADFRVIEMIKTISRVEKRYSTIEKFLSPMDEVASYLLGGGDLKGEFAIYEAVKTIKGEPSKLEEYVKDGKVFRSSKKENWGLLIDEAIVGYAFLMSYLREGKDEYLEQAIKIRDYVKRELETEKGFRDTVPKDPLTSITYLEPLANAEIAIFLSALWQATGDEETRKMAIKALGIASVRSDFLGVSARIAHSLLRLNHGILTSIPGNYEDVRVMLNKGVNCRFKQGDKCAEKLEEFSGLGLED</sequence>
<evidence type="ECO:0000313" key="6">
    <source>
        <dbReference type="Proteomes" id="UP000068832"/>
    </source>
</evidence>
<protein>
    <submittedName>
        <fullName evidence="1">Uncharacterized protein</fullName>
    </submittedName>
</protein>
<organism evidence="1 4">
    <name type="scientific">Metallosphaera sedula</name>
    <dbReference type="NCBI Taxonomy" id="43687"/>
    <lineage>
        <taxon>Archaea</taxon>
        <taxon>Thermoproteota</taxon>
        <taxon>Thermoprotei</taxon>
        <taxon>Sulfolobales</taxon>
        <taxon>Sulfolobaceae</taxon>
        <taxon>Metallosphaera</taxon>
    </lineage>
</organism>
<dbReference type="InterPro" id="IPR008928">
    <property type="entry name" value="6-hairpin_glycosidase_sf"/>
</dbReference>
<dbReference type="Proteomes" id="UP000068832">
    <property type="component" value="Chromosome"/>
</dbReference>
<dbReference type="GO" id="GO:0005975">
    <property type="term" value="P:carbohydrate metabolic process"/>
    <property type="evidence" value="ECO:0007669"/>
    <property type="project" value="InterPro"/>
</dbReference>
<evidence type="ECO:0000313" key="4">
    <source>
        <dbReference type="Proteomes" id="UP000029084"/>
    </source>
</evidence>
<dbReference type="EMBL" id="CP012173">
    <property type="protein sequence ID" value="AKV77087.1"/>
    <property type="molecule type" value="Genomic_DNA"/>
</dbReference>
<dbReference type="OrthoDB" id="36828at2157"/>
<evidence type="ECO:0000313" key="2">
    <source>
        <dbReference type="EMBL" id="AKV74851.1"/>
    </source>
</evidence>